<evidence type="ECO:0000256" key="6">
    <source>
        <dbReference type="PROSITE-ProRule" id="PRU00050"/>
    </source>
</evidence>
<dbReference type="PANTHER" id="PTHR42872:SF6">
    <property type="entry name" value="PROTEIN-GLUTAMATE METHYLESTERASE_PROTEIN-GLUTAMINE GLUTAMINASE"/>
    <property type="match status" value="1"/>
</dbReference>
<feature type="domain" description="CheB-type methylesterase" evidence="9">
    <location>
        <begin position="156"/>
        <end position="348"/>
    </location>
</feature>
<dbReference type="NCBIfam" id="NF009206">
    <property type="entry name" value="PRK12555.1"/>
    <property type="match status" value="1"/>
</dbReference>
<comment type="caution">
    <text evidence="10">The sequence shown here is derived from an EMBL/GenBank/DDBJ whole genome shotgun (WGS) entry which is preliminary data.</text>
</comment>
<dbReference type="RefSeq" id="WP_183728343.1">
    <property type="nucleotide sequence ID" value="NZ_JACHID010000001.1"/>
</dbReference>
<dbReference type="InterPro" id="IPR035909">
    <property type="entry name" value="CheB_C"/>
</dbReference>
<dbReference type="InterPro" id="IPR008248">
    <property type="entry name" value="CheB-like"/>
</dbReference>
<evidence type="ECO:0000256" key="5">
    <source>
        <dbReference type="HAMAP-Rule" id="MF_00099"/>
    </source>
</evidence>
<comment type="function">
    <text evidence="5">Involved in chemotaxis. Part of a chemotaxis signal transduction system that modulates chemotaxis in response to various stimuli. Catalyzes the demethylation of specific methylglutamate residues introduced into the chemoreceptors (methyl-accepting chemotaxis proteins or MCP) by CheR. Also mediates the irreversible deamidation of specific glutamine residues to glutamic acid.</text>
</comment>
<dbReference type="SUPFAM" id="SSF52172">
    <property type="entry name" value="CheY-like"/>
    <property type="match status" value="1"/>
</dbReference>
<dbReference type="InterPro" id="IPR011006">
    <property type="entry name" value="CheY-like_superfamily"/>
</dbReference>
<dbReference type="GO" id="GO:0000156">
    <property type="term" value="F:phosphorelay response regulator activity"/>
    <property type="evidence" value="ECO:0007669"/>
    <property type="project" value="InterPro"/>
</dbReference>
<sequence length="355" mass="38118">MPIRVLIVDDSATARAVLREILEADTAIEVVGVAPDAYVARDKIMQLRPDVICLDVEMPRMDGISFLRRIMKYAPTPVVMVSSLTQEGARTTLDALEAGAVDFVPKPHANIYDGADEIRAALIDKVKSAAKANIKNLREKPAPTRPTPKLSTTALSETTQKVVAMGASTGGTEALKQVISAMPQDIPGIIIVQHMPKDFTRLFAERLNSMSRIEVREAQNGDRVGRGLALVCPGDYHMVLRRSGAFYYVEIGTGHKVSGHRPSVDVLFNSVAKTAGPNALGVIMTGMGGDGAKGMLQMHEAGAHTIAQDEKTSVVFGMPKVAIEMGGVDIVAPLPSIPEEILKGVEVVSRPRKRP</sequence>
<dbReference type="Pfam" id="PF00072">
    <property type="entry name" value="Response_reg"/>
    <property type="match status" value="1"/>
</dbReference>
<dbReference type="Gene3D" id="3.40.50.2300">
    <property type="match status" value="1"/>
</dbReference>
<evidence type="ECO:0000256" key="2">
    <source>
        <dbReference type="ARBA" id="ARBA00022500"/>
    </source>
</evidence>
<dbReference type="GO" id="GO:0005737">
    <property type="term" value="C:cytoplasm"/>
    <property type="evidence" value="ECO:0007669"/>
    <property type="project" value="UniProtKB-SubCell"/>
</dbReference>
<feature type="active site" evidence="5 6">
    <location>
        <position position="168"/>
    </location>
</feature>
<proteinExistence type="inferred from homology"/>
<feature type="domain" description="Response regulatory" evidence="8">
    <location>
        <begin position="4"/>
        <end position="121"/>
    </location>
</feature>
<dbReference type="PANTHER" id="PTHR42872">
    <property type="entry name" value="PROTEIN-GLUTAMATE METHYLESTERASE/PROTEIN-GLUTAMINE GLUTAMINASE"/>
    <property type="match status" value="1"/>
</dbReference>
<gene>
    <name evidence="5" type="primary">cheB</name>
    <name evidence="10" type="ORF">HNR37_000128</name>
</gene>
<dbReference type="CDD" id="cd16432">
    <property type="entry name" value="CheB_Rec"/>
    <property type="match status" value="1"/>
</dbReference>
<keyword evidence="1 5" id="KW-0963">Cytoplasm</keyword>
<organism evidence="10 11">
    <name type="scientific">Desulfurispira natronophila</name>
    <dbReference type="NCBI Taxonomy" id="682562"/>
    <lineage>
        <taxon>Bacteria</taxon>
        <taxon>Pseudomonadati</taxon>
        <taxon>Chrysiogenota</taxon>
        <taxon>Chrysiogenia</taxon>
        <taxon>Chrysiogenales</taxon>
        <taxon>Chrysiogenaceae</taxon>
        <taxon>Desulfurispira</taxon>
    </lineage>
</organism>
<dbReference type="InterPro" id="IPR001789">
    <property type="entry name" value="Sig_transdc_resp-reg_receiver"/>
</dbReference>
<evidence type="ECO:0000313" key="11">
    <source>
        <dbReference type="Proteomes" id="UP000528322"/>
    </source>
</evidence>
<dbReference type="EC" id="3.1.1.61" evidence="5"/>
<dbReference type="Gene3D" id="3.40.50.180">
    <property type="entry name" value="Methylesterase CheB, C-terminal domain"/>
    <property type="match status" value="1"/>
</dbReference>
<dbReference type="CDD" id="cd17541">
    <property type="entry name" value="REC_CheB-like"/>
    <property type="match status" value="1"/>
</dbReference>
<evidence type="ECO:0000256" key="7">
    <source>
        <dbReference type="PROSITE-ProRule" id="PRU00169"/>
    </source>
</evidence>
<name>A0A7W7Y2D1_9BACT</name>
<dbReference type="GO" id="GO:0050568">
    <property type="term" value="F:protein-glutamine glutaminase activity"/>
    <property type="evidence" value="ECO:0007669"/>
    <property type="project" value="UniProtKB-UniRule"/>
</dbReference>
<evidence type="ECO:0000256" key="3">
    <source>
        <dbReference type="ARBA" id="ARBA00022801"/>
    </source>
</evidence>
<keyword evidence="11" id="KW-1185">Reference proteome</keyword>
<dbReference type="AlphaFoldDB" id="A0A7W7Y2D1"/>
<evidence type="ECO:0000256" key="1">
    <source>
        <dbReference type="ARBA" id="ARBA00022490"/>
    </source>
</evidence>
<protein>
    <recommendedName>
        <fullName evidence="5">Protein-glutamate methylesterase/protein-glutamine glutaminase</fullName>
        <ecNumber evidence="5">3.1.1.61</ecNumber>
        <ecNumber evidence="5">3.5.1.44</ecNumber>
    </recommendedName>
</protein>
<keyword evidence="5 7" id="KW-0597">Phosphoprotein</keyword>
<dbReference type="InterPro" id="IPR000673">
    <property type="entry name" value="Sig_transdc_resp-reg_Me-estase"/>
</dbReference>
<evidence type="ECO:0000259" key="8">
    <source>
        <dbReference type="PROSITE" id="PS50110"/>
    </source>
</evidence>
<accession>A0A7W7Y2D1</accession>
<dbReference type="EC" id="3.5.1.44" evidence="5"/>
<evidence type="ECO:0000259" key="9">
    <source>
        <dbReference type="PROSITE" id="PS50122"/>
    </source>
</evidence>
<comment type="similarity">
    <text evidence="5">Belongs to the CheB family.</text>
</comment>
<reference evidence="10 11" key="1">
    <citation type="submission" date="2020-08" db="EMBL/GenBank/DDBJ databases">
        <title>Genomic Encyclopedia of Type Strains, Phase IV (KMG-IV): sequencing the most valuable type-strain genomes for metagenomic binning, comparative biology and taxonomic classification.</title>
        <authorList>
            <person name="Goeker M."/>
        </authorList>
    </citation>
    <scope>NUCLEOTIDE SEQUENCE [LARGE SCALE GENOMIC DNA]</scope>
    <source>
        <strain evidence="10 11">DSM 22071</strain>
    </source>
</reference>
<dbReference type="SMART" id="SM00448">
    <property type="entry name" value="REC"/>
    <property type="match status" value="1"/>
</dbReference>
<comment type="catalytic activity">
    <reaction evidence="5">
        <text>L-glutaminyl-[protein] + H2O = L-glutamyl-[protein] + NH4(+)</text>
        <dbReference type="Rhea" id="RHEA:16441"/>
        <dbReference type="Rhea" id="RHEA-COMP:10207"/>
        <dbReference type="Rhea" id="RHEA-COMP:10208"/>
        <dbReference type="ChEBI" id="CHEBI:15377"/>
        <dbReference type="ChEBI" id="CHEBI:28938"/>
        <dbReference type="ChEBI" id="CHEBI:29973"/>
        <dbReference type="ChEBI" id="CHEBI:30011"/>
        <dbReference type="EC" id="3.5.1.44"/>
    </reaction>
</comment>
<dbReference type="EMBL" id="JACHID010000001">
    <property type="protein sequence ID" value="MBB5020825.1"/>
    <property type="molecule type" value="Genomic_DNA"/>
</dbReference>
<dbReference type="SUPFAM" id="SSF52738">
    <property type="entry name" value="Methylesterase CheB, C-terminal domain"/>
    <property type="match status" value="1"/>
</dbReference>
<feature type="active site" evidence="5 6">
    <location>
        <position position="290"/>
    </location>
</feature>
<comment type="subcellular location">
    <subcellularLocation>
        <location evidence="5">Cytoplasm</location>
    </subcellularLocation>
</comment>
<dbReference type="NCBIfam" id="NF001965">
    <property type="entry name" value="PRK00742.1"/>
    <property type="match status" value="1"/>
</dbReference>
<evidence type="ECO:0000256" key="4">
    <source>
        <dbReference type="ARBA" id="ARBA00048267"/>
    </source>
</evidence>
<dbReference type="HAMAP" id="MF_00099">
    <property type="entry name" value="CheB_chemtxs"/>
    <property type="match status" value="1"/>
</dbReference>
<comment type="domain">
    <text evidence="5">Contains a C-terminal catalytic domain, and an N-terminal region which modulates catalytic activity.</text>
</comment>
<feature type="active site" evidence="5 6">
    <location>
        <position position="194"/>
    </location>
</feature>
<comment type="catalytic activity">
    <reaction evidence="4 5">
        <text>[protein]-L-glutamate 5-O-methyl ester + H2O = L-glutamyl-[protein] + methanol + H(+)</text>
        <dbReference type="Rhea" id="RHEA:23236"/>
        <dbReference type="Rhea" id="RHEA-COMP:10208"/>
        <dbReference type="Rhea" id="RHEA-COMP:10311"/>
        <dbReference type="ChEBI" id="CHEBI:15377"/>
        <dbReference type="ChEBI" id="CHEBI:15378"/>
        <dbReference type="ChEBI" id="CHEBI:17790"/>
        <dbReference type="ChEBI" id="CHEBI:29973"/>
        <dbReference type="ChEBI" id="CHEBI:82795"/>
        <dbReference type="EC" id="3.1.1.61"/>
    </reaction>
</comment>
<dbReference type="PROSITE" id="PS50110">
    <property type="entry name" value="RESPONSE_REGULATORY"/>
    <property type="match status" value="1"/>
</dbReference>
<dbReference type="GO" id="GO:0006935">
    <property type="term" value="P:chemotaxis"/>
    <property type="evidence" value="ECO:0007669"/>
    <property type="project" value="UniProtKB-UniRule"/>
</dbReference>
<comment type="PTM">
    <text evidence="5">Phosphorylated by CheA. Phosphorylation of the N-terminal regulatory domain activates the methylesterase activity.</text>
</comment>
<evidence type="ECO:0000313" key="10">
    <source>
        <dbReference type="EMBL" id="MBB5020825.1"/>
    </source>
</evidence>
<keyword evidence="3 5" id="KW-0378">Hydrolase</keyword>
<dbReference type="Proteomes" id="UP000528322">
    <property type="component" value="Unassembled WGS sequence"/>
</dbReference>
<dbReference type="PIRSF" id="PIRSF000876">
    <property type="entry name" value="RR_chemtxs_CheB"/>
    <property type="match status" value="1"/>
</dbReference>
<feature type="modified residue" description="4-aspartylphosphate" evidence="5 7">
    <location>
        <position position="55"/>
    </location>
</feature>
<dbReference type="PROSITE" id="PS50122">
    <property type="entry name" value="CHEB"/>
    <property type="match status" value="1"/>
</dbReference>
<dbReference type="Pfam" id="PF01339">
    <property type="entry name" value="CheB_methylest"/>
    <property type="match status" value="1"/>
</dbReference>
<keyword evidence="2 5" id="KW-0145">Chemotaxis</keyword>
<dbReference type="GO" id="GO:0008984">
    <property type="term" value="F:protein-glutamate methylesterase activity"/>
    <property type="evidence" value="ECO:0007669"/>
    <property type="project" value="UniProtKB-UniRule"/>
</dbReference>